<feature type="region of interest" description="Disordered" evidence="1">
    <location>
        <begin position="790"/>
        <end position="844"/>
    </location>
</feature>
<feature type="region of interest" description="Disordered" evidence="1">
    <location>
        <begin position="143"/>
        <end position="205"/>
    </location>
</feature>
<feature type="compositionally biased region" description="Acidic residues" evidence="1">
    <location>
        <begin position="298"/>
        <end position="309"/>
    </location>
</feature>
<feature type="compositionally biased region" description="Polar residues" evidence="1">
    <location>
        <begin position="463"/>
        <end position="478"/>
    </location>
</feature>
<feature type="compositionally biased region" description="Low complexity" evidence="1">
    <location>
        <begin position="797"/>
        <end position="818"/>
    </location>
</feature>
<sequence length="1599" mass="180537">MFVQIRGALFSFPNNILQRLSVPPFPRNSLEDSAMLHVKHLFVYEPANISSTAKCGDVAFVWTPNDLINGNGRKPRVSDEVTFTVVYPTPETADKFKDGPGVRLVSSKDGHFIGWVRVYDKSILIERLEKNMHITGTIMEGYKSPWANAGRRPRRAPPVYVPPPARLSRNRVSRPQARRPPRLQQIDEDEQEQDEPSVPPRQLFNFASSDEDSDIEMAFDVPNTQPPSSTHHTQSDVINTAQGPVILPRVSSVSPSSRETSASPPPDDRAAIHLNERIRGHSQRSSKSPAIEGSPELPEQDGQAEPDVYESDRDNHRQSRTPSRAHTPLSGDQVSTTGGATKDPANDSSDEEDILMGGIPAQTRRTVRLFSPVFADQEDLGAVHPLSDIGEGEGDDPPEEDNASESSPSSDEDDYIFGSDNEQDDYFYGEDETSDELERDDNPGLSAPRPQSPAIGGADTEETNTCPTDEQARRASSNPTPPPETVYEAPGSNAEDTSPTLLASLFLFLKWKPGQDEWAEFVDMVNAPYFKKEELPKSISTFKRMIKKQLGTLDVRRTKVRCTKVGGDTKSKEFVDSTSFEAPYLVASILNNPTDVENMHFGLGIKAMRISEAYHARMWWESILAALSAYPLFNSARQSVHPGTFIMARPSSSSASVLTRITGIFRREIRAKDADGKETEMLDTSDDNVWATIEPVLRSMDDVEPFGLIASTDTRESMIEEFSNARAILLCAEYEIQLKRLGEVFPSVSVQRDHKKWNNPNPEDTLLLRYALFPEKDSYVNKDLFIRHVPKSRQNIPQRRPVTRSRSTTPNSRQPSRTNTALDPTLPSRAPKRPTAQPRTNGIHVRSLVSMRHVRKLLAEEELEYGEVTPDMLEANDKDEVGKIGVVMDISSDGFGVFSTTHRVATGIYCSVLNMDHKARDELRSRHLIGFGPSESNKRDVMEPILADFKRLAHGVLCRIGNETRRVHVKVLFYVVDMVEGNDVSGIKASTAEFSCRWCIVGRSDYGDDDYERPEDDRARLARQKHIVEDERKYASRMRQLYGDGDADKELTKSGLSIHAPLLSDPTKCFAFNVHVQTAQDAPHSELKGSSMNLLQIFRESLSDEGKAVFTRYWRKFPLPPDVSRKPNPMRTDDSKLKQSEISVIVSCLPFVLKNILDCEADISGFFKPIVTLEAFRDHQDEIEATPFGMYYPPTVAHMVTHLGILEFAIRAFFITSKSNYNAFLRNISYDHYELMEQCLVEARRILAKFAFPFEERREGRRVSAIEQAGAANTAGKKRADIPSKVHRAKNKPNHHVGPAHLARSAKLFGTNMNTSSSPYDQVHRRFKYLVSHSNLHDMDGDFMGDYTVMNSVRRILETVDRPDLFHQWHRAIKVIEEFTPGIVTGGYYWGKTAVKMRTKGLKAASKNKYTYDRESLSERFSYICPSSYIGVHNAELYGLPTVTWGLDVDDPLIADLANAYMGYGITNLSLNTSKTASGRIEWWRNVTLYDELAGCKYSISIGQVLPVLVKGTPEARFVMVRGIAFHPYAWKTYCFLYVNWMEKQGNDPDMYNLPLYRTQTRQTFISIQSLLQQRPPHFVKHSTRRNYYYHNLWNWRSI</sequence>
<feature type="compositionally biased region" description="Low complexity" evidence="1">
    <location>
        <begin position="250"/>
        <end position="262"/>
    </location>
</feature>
<protein>
    <submittedName>
        <fullName evidence="2">Uncharacterized protein</fullName>
    </submittedName>
</protein>
<feature type="region of interest" description="Disordered" evidence="1">
    <location>
        <begin position="277"/>
        <end position="495"/>
    </location>
</feature>
<feature type="compositionally biased region" description="Polar residues" evidence="1">
    <location>
        <begin position="320"/>
        <end position="339"/>
    </location>
</feature>
<gene>
    <name evidence="2" type="ORF">BJ508DRAFT_309563</name>
</gene>
<feature type="compositionally biased region" description="Acidic residues" evidence="1">
    <location>
        <begin position="410"/>
        <end position="439"/>
    </location>
</feature>
<feature type="compositionally biased region" description="Basic residues" evidence="1">
    <location>
        <begin position="168"/>
        <end position="181"/>
    </location>
</feature>
<dbReference type="Proteomes" id="UP000275078">
    <property type="component" value="Unassembled WGS sequence"/>
</dbReference>
<feature type="compositionally biased region" description="Acidic residues" evidence="1">
    <location>
        <begin position="186"/>
        <end position="195"/>
    </location>
</feature>
<feature type="compositionally biased region" description="Acidic residues" evidence="1">
    <location>
        <begin position="390"/>
        <end position="403"/>
    </location>
</feature>
<organism evidence="2 3">
    <name type="scientific">Ascobolus immersus RN42</name>
    <dbReference type="NCBI Taxonomy" id="1160509"/>
    <lineage>
        <taxon>Eukaryota</taxon>
        <taxon>Fungi</taxon>
        <taxon>Dikarya</taxon>
        <taxon>Ascomycota</taxon>
        <taxon>Pezizomycotina</taxon>
        <taxon>Pezizomycetes</taxon>
        <taxon>Pezizales</taxon>
        <taxon>Ascobolaceae</taxon>
        <taxon>Ascobolus</taxon>
    </lineage>
</organism>
<proteinExistence type="predicted"/>
<accession>A0A3N4HY26</accession>
<dbReference type="EMBL" id="ML119716">
    <property type="protein sequence ID" value="RPA78077.1"/>
    <property type="molecule type" value="Genomic_DNA"/>
</dbReference>
<feature type="region of interest" description="Disordered" evidence="1">
    <location>
        <begin position="250"/>
        <end position="269"/>
    </location>
</feature>
<dbReference type="OrthoDB" id="2424712at2759"/>
<evidence type="ECO:0000313" key="2">
    <source>
        <dbReference type="EMBL" id="RPA78077.1"/>
    </source>
</evidence>
<evidence type="ECO:0000313" key="3">
    <source>
        <dbReference type="Proteomes" id="UP000275078"/>
    </source>
</evidence>
<evidence type="ECO:0000256" key="1">
    <source>
        <dbReference type="SAM" id="MobiDB-lite"/>
    </source>
</evidence>
<name>A0A3N4HY26_ASCIM</name>
<reference evidence="2 3" key="1">
    <citation type="journal article" date="2018" name="Nat. Ecol. Evol.">
        <title>Pezizomycetes genomes reveal the molecular basis of ectomycorrhizal truffle lifestyle.</title>
        <authorList>
            <person name="Murat C."/>
            <person name="Payen T."/>
            <person name="Noel B."/>
            <person name="Kuo A."/>
            <person name="Morin E."/>
            <person name="Chen J."/>
            <person name="Kohler A."/>
            <person name="Krizsan K."/>
            <person name="Balestrini R."/>
            <person name="Da Silva C."/>
            <person name="Montanini B."/>
            <person name="Hainaut M."/>
            <person name="Levati E."/>
            <person name="Barry K.W."/>
            <person name="Belfiori B."/>
            <person name="Cichocki N."/>
            <person name="Clum A."/>
            <person name="Dockter R.B."/>
            <person name="Fauchery L."/>
            <person name="Guy J."/>
            <person name="Iotti M."/>
            <person name="Le Tacon F."/>
            <person name="Lindquist E.A."/>
            <person name="Lipzen A."/>
            <person name="Malagnac F."/>
            <person name="Mello A."/>
            <person name="Molinier V."/>
            <person name="Miyauchi S."/>
            <person name="Poulain J."/>
            <person name="Riccioni C."/>
            <person name="Rubini A."/>
            <person name="Sitrit Y."/>
            <person name="Splivallo R."/>
            <person name="Traeger S."/>
            <person name="Wang M."/>
            <person name="Zifcakova L."/>
            <person name="Wipf D."/>
            <person name="Zambonelli A."/>
            <person name="Paolocci F."/>
            <person name="Nowrousian M."/>
            <person name="Ottonello S."/>
            <person name="Baldrian P."/>
            <person name="Spatafora J.W."/>
            <person name="Henrissat B."/>
            <person name="Nagy L.G."/>
            <person name="Aury J.M."/>
            <person name="Wincker P."/>
            <person name="Grigoriev I.V."/>
            <person name="Bonfante P."/>
            <person name="Martin F.M."/>
        </authorList>
    </citation>
    <scope>NUCLEOTIDE SEQUENCE [LARGE SCALE GENOMIC DNA]</scope>
    <source>
        <strain evidence="2 3">RN42</strain>
    </source>
</reference>
<keyword evidence="3" id="KW-1185">Reference proteome</keyword>